<evidence type="ECO:0000313" key="4">
    <source>
        <dbReference type="Proteomes" id="UP000315344"/>
    </source>
</evidence>
<evidence type="ECO:0000313" key="3">
    <source>
        <dbReference type="EMBL" id="TKW65498.1"/>
    </source>
</evidence>
<sequence length="183" mass="20449">MQRMFGPGYPWAMIWLERILPKVVALCAHNPARTIFTRFLPPPSSDHASGTWRAYYRKWEEVTLDRMGTEGIALLPVLEGFVPPAQLVDKTVYSPWHDPALRTILNRGGVDTLIITGGETDVCVLATALGAIDLGYRVILIEDALCSSSDRTHDNLIDLYATRFDIQIETSTTEEMLDCWPGA</sequence>
<dbReference type="Pfam" id="PF00857">
    <property type="entry name" value="Isochorismatase"/>
    <property type="match status" value="1"/>
</dbReference>
<protein>
    <submittedName>
        <fullName evidence="3">Cysteine hydrolase</fullName>
    </submittedName>
</protein>
<dbReference type="SUPFAM" id="SSF52499">
    <property type="entry name" value="Isochorismatase-like hydrolases"/>
    <property type="match status" value="1"/>
</dbReference>
<dbReference type="GO" id="GO:0016787">
    <property type="term" value="F:hydrolase activity"/>
    <property type="evidence" value="ECO:0007669"/>
    <property type="project" value="UniProtKB-KW"/>
</dbReference>
<organism evidence="3 4">
    <name type="scientific">Paracoccus denitrificans</name>
    <dbReference type="NCBI Taxonomy" id="266"/>
    <lineage>
        <taxon>Bacteria</taxon>
        <taxon>Pseudomonadati</taxon>
        <taxon>Pseudomonadota</taxon>
        <taxon>Alphaproteobacteria</taxon>
        <taxon>Rhodobacterales</taxon>
        <taxon>Paracoccaceae</taxon>
        <taxon>Paracoccus</taxon>
    </lineage>
</organism>
<dbReference type="InterPro" id="IPR000868">
    <property type="entry name" value="Isochorismatase-like_dom"/>
</dbReference>
<dbReference type="EMBL" id="VAFL01000013">
    <property type="protein sequence ID" value="TKW65498.1"/>
    <property type="molecule type" value="Genomic_DNA"/>
</dbReference>
<evidence type="ECO:0000259" key="2">
    <source>
        <dbReference type="Pfam" id="PF00857"/>
    </source>
</evidence>
<reference evidence="3 4" key="1">
    <citation type="journal article" date="2017" name="Nat. Commun.">
        <title>In situ click chemistry generation of cyclooxygenase-2 inhibitors.</title>
        <authorList>
            <person name="Bhardwaj A."/>
            <person name="Kaur J."/>
            <person name="Wuest M."/>
            <person name="Wuest F."/>
        </authorList>
    </citation>
    <scope>NUCLEOTIDE SEQUENCE [LARGE SCALE GENOMIC DNA]</scope>
    <source>
        <strain evidence="3">S2_012_000_R3_94</strain>
    </source>
</reference>
<dbReference type="CDD" id="cd00431">
    <property type="entry name" value="cysteine_hydrolases"/>
    <property type="match status" value="1"/>
</dbReference>
<dbReference type="AlphaFoldDB" id="A0A533I735"/>
<dbReference type="InterPro" id="IPR036380">
    <property type="entry name" value="Isochorismatase-like_sf"/>
</dbReference>
<comment type="caution">
    <text evidence="3">The sequence shown here is derived from an EMBL/GenBank/DDBJ whole genome shotgun (WGS) entry which is preliminary data.</text>
</comment>
<proteinExistence type="predicted"/>
<gene>
    <name evidence="3" type="ORF">DI616_15090</name>
</gene>
<dbReference type="PANTHER" id="PTHR43540">
    <property type="entry name" value="PEROXYUREIDOACRYLATE/UREIDOACRYLATE AMIDOHYDROLASE-RELATED"/>
    <property type="match status" value="1"/>
</dbReference>
<dbReference type="Proteomes" id="UP000315344">
    <property type="component" value="Unassembled WGS sequence"/>
</dbReference>
<dbReference type="PANTHER" id="PTHR43540:SF6">
    <property type="entry name" value="ISOCHORISMATASE-LIKE DOMAIN-CONTAINING PROTEIN"/>
    <property type="match status" value="1"/>
</dbReference>
<evidence type="ECO:0000256" key="1">
    <source>
        <dbReference type="ARBA" id="ARBA00022801"/>
    </source>
</evidence>
<dbReference type="InterPro" id="IPR050272">
    <property type="entry name" value="Isochorismatase-like_hydrls"/>
</dbReference>
<dbReference type="Gene3D" id="3.40.50.850">
    <property type="entry name" value="Isochorismatase-like"/>
    <property type="match status" value="1"/>
</dbReference>
<keyword evidence="1 3" id="KW-0378">Hydrolase</keyword>
<name>A0A533I735_PARDE</name>
<feature type="domain" description="Isochorismatase-like" evidence="2">
    <location>
        <begin position="8"/>
        <end position="170"/>
    </location>
</feature>
<accession>A0A533I735</accession>